<feature type="region of interest" description="Disordered" evidence="6">
    <location>
        <begin position="118"/>
        <end position="139"/>
    </location>
</feature>
<proteinExistence type="predicted"/>
<feature type="compositionally biased region" description="Basic residues" evidence="6">
    <location>
        <begin position="184"/>
        <end position="194"/>
    </location>
</feature>
<sequence>MERLQGLFDPCFLGEQLDAEGLERGFVNTENLRTFEEEETQFSMPSLEDKIPFLQMLQGVEYPPFFPLKEPNFQTLLKLQHLKRPWNNYITEADTQVQALELESCVTHDIADLHSPAKSETKDFQNPHSNSCLEDVSPEPKRQANLIGRFCKERNSDSSFPWTHPQTMLHETHFSKTSPVVTKERKKRKRTRPTKNKEEVENQRMTHIAVERNRRRQMNDHLNSLRSLMPPSYVQRGDQASIIGGAIDFVKELEQLLQSLEAQKRMRKTEEAVAAMGMTSNWLFTSQAECNIQGESGNCEEEAKVKRKSEAAEIEVTVIKNHVNLKIQSEKKAGQLLRAIVALEDLRLTVLHLNITSSENTVLYSFNLKIEDDCKLESADEIAATVDEIFTIINGN</sequence>
<dbReference type="OMA" id="PSNGMFM"/>
<evidence type="ECO:0000256" key="2">
    <source>
        <dbReference type="ARBA" id="ARBA00023015"/>
    </source>
</evidence>
<dbReference type="FunFam" id="4.10.280.10:FF:000050">
    <property type="entry name" value="Basic helix-loop-helix transcription factor"/>
    <property type="match status" value="1"/>
</dbReference>
<dbReference type="Gramene" id="Manes.05G015800.1.v8.1">
    <property type="protein sequence ID" value="Manes.05G015800.1.v8.1.CDS"/>
    <property type="gene ID" value="Manes.05G015800.v8.1"/>
</dbReference>
<evidence type="ECO:0000256" key="4">
    <source>
        <dbReference type="ARBA" id="ARBA00023163"/>
    </source>
</evidence>
<dbReference type="InterPro" id="IPR044283">
    <property type="entry name" value="FAMA/SPEECHLESS/MUTE-like"/>
</dbReference>
<evidence type="ECO:0000259" key="7">
    <source>
        <dbReference type="PROSITE" id="PS50888"/>
    </source>
</evidence>
<dbReference type="STRING" id="3983.A0A2C9VSG3"/>
<evidence type="ECO:0000256" key="1">
    <source>
        <dbReference type="ARBA" id="ARBA00004123"/>
    </source>
</evidence>
<evidence type="ECO:0000313" key="9">
    <source>
        <dbReference type="Proteomes" id="UP000091857"/>
    </source>
</evidence>
<organism evidence="8 9">
    <name type="scientific">Manihot esculenta</name>
    <name type="common">Cassava</name>
    <name type="synonym">Jatropha manihot</name>
    <dbReference type="NCBI Taxonomy" id="3983"/>
    <lineage>
        <taxon>Eukaryota</taxon>
        <taxon>Viridiplantae</taxon>
        <taxon>Streptophyta</taxon>
        <taxon>Embryophyta</taxon>
        <taxon>Tracheophyta</taxon>
        <taxon>Spermatophyta</taxon>
        <taxon>Magnoliopsida</taxon>
        <taxon>eudicotyledons</taxon>
        <taxon>Gunneridae</taxon>
        <taxon>Pentapetalae</taxon>
        <taxon>rosids</taxon>
        <taxon>fabids</taxon>
        <taxon>Malpighiales</taxon>
        <taxon>Euphorbiaceae</taxon>
        <taxon>Crotonoideae</taxon>
        <taxon>Manihoteae</taxon>
        <taxon>Manihot</taxon>
    </lineage>
</organism>
<dbReference type="InterPro" id="IPR054502">
    <property type="entry name" value="bHLH-TF_ACT-like_plant"/>
</dbReference>
<dbReference type="OrthoDB" id="1918339at2759"/>
<accession>A0A2C9VSG3</accession>
<keyword evidence="5" id="KW-0539">Nucleus</keyword>
<dbReference type="GO" id="GO:0010052">
    <property type="term" value="P:guard cell differentiation"/>
    <property type="evidence" value="ECO:0007669"/>
    <property type="project" value="InterPro"/>
</dbReference>
<dbReference type="Gene3D" id="4.10.280.10">
    <property type="entry name" value="Helix-loop-helix DNA-binding domain"/>
    <property type="match status" value="1"/>
</dbReference>
<evidence type="ECO:0000313" key="8">
    <source>
        <dbReference type="EMBL" id="OAY48927.1"/>
    </source>
</evidence>
<dbReference type="GO" id="GO:0000978">
    <property type="term" value="F:RNA polymerase II cis-regulatory region sequence-specific DNA binding"/>
    <property type="evidence" value="ECO:0000318"/>
    <property type="project" value="GO_Central"/>
</dbReference>
<feature type="region of interest" description="Disordered" evidence="6">
    <location>
        <begin position="175"/>
        <end position="201"/>
    </location>
</feature>
<dbReference type="PANTHER" id="PTHR46684:SF16">
    <property type="entry name" value="TRANSCRIPTION FACTOR BHLH67-LIKE ISOFORM X2"/>
    <property type="match status" value="1"/>
</dbReference>
<evidence type="ECO:0000256" key="6">
    <source>
        <dbReference type="SAM" id="MobiDB-lite"/>
    </source>
</evidence>
<keyword evidence="2" id="KW-0805">Transcription regulation</keyword>
<protein>
    <recommendedName>
        <fullName evidence="7">BHLH domain-containing protein</fullName>
    </recommendedName>
</protein>
<keyword evidence="3" id="KW-0238">DNA-binding</keyword>
<dbReference type="GO" id="GO:0005634">
    <property type="term" value="C:nucleus"/>
    <property type="evidence" value="ECO:0007669"/>
    <property type="project" value="UniProtKB-SubCell"/>
</dbReference>
<dbReference type="SMART" id="SM00353">
    <property type="entry name" value="HLH"/>
    <property type="match status" value="1"/>
</dbReference>
<dbReference type="PANTHER" id="PTHR46684">
    <property type="entry name" value="TRANSCRIPTION FACTOR FAMA"/>
    <property type="match status" value="1"/>
</dbReference>
<dbReference type="GO" id="GO:0000981">
    <property type="term" value="F:DNA-binding transcription factor activity, RNA polymerase II-specific"/>
    <property type="evidence" value="ECO:0000318"/>
    <property type="project" value="GO_Central"/>
</dbReference>
<dbReference type="InterPro" id="IPR011598">
    <property type="entry name" value="bHLH_dom"/>
</dbReference>
<dbReference type="Proteomes" id="UP000091857">
    <property type="component" value="Chromosome 5"/>
</dbReference>
<dbReference type="AlphaFoldDB" id="A0A2C9VSG3"/>
<feature type="domain" description="BHLH" evidence="7">
    <location>
        <begin position="202"/>
        <end position="253"/>
    </location>
</feature>
<dbReference type="SUPFAM" id="SSF47459">
    <property type="entry name" value="HLH, helix-loop-helix DNA-binding domain"/>
    <property type="match status" value="1"/>
</dbReference>
<dbReference type="GO" id="GO:0046983">
    <property type="term" value="F:protein dimerization activity"/>
    <property type="evidence" value="ECO:0007669"/>
    <property type="project" value="InterPro"/>
</dbReference>
<dbReference type="SMR" id="A0A2C9VSG3"/>
<dbReference type="EMBL" id="CM004391">
    <property type="protein sequence ID" value="OAY48927.1"/>
    <property type="molecule type" value="Genomic_DNA"/>
</dbReference>
<keyword evidence="4" id="KW-0804">Transcription</keyword>
<dbReference type="GO" id="GO:0006357">
    <property type="term" value="P:regulation of transcription by RNA polymerase II"/>
    <property type="evidence" value="ECO:0000318"/>
    <property type="project" value="GO_Central"/>
</dbReference>
<keyword evidence="9" id="KW-1185">Reference proteome</keyword>
<dbReference type="PROSITE" id="PS50888">
    <property type="entry name" value="BHLH"/>
    <property type="match status" value="1"/>
</dbReference>
<dbReference type="InterPro" id="IPR036638">
    <property type="entry name" value="HLH_DNA-bd_sf"/>
</dbReference>
<evidence type="ECO:0000256" key="3">
    <source>
        <dbReference type="ARBA" id="ARBA00023125"/>
    </source>
</evidence>
<evidence type="ECO:0000256" key="5">
    <source>
        <dbReference type="ARBA" id="ARBA00023242"/>
    </source>
</evidence>
<dbReference type="Pfam" id="PF00010">
    <property type="entry name" value="HLH"/>
    <property type="match status" value="1"/>
</dbReference>
<dbReference type="Pfam" id="PF22754">
    <property type="entry name" value="bHLH-TF_ACT-like_plant"/>
    <property type="match status" value="1"/>
</dbReference>
<dbReference type="CDD" id="cd11448">
    <property type="entry name" value="bHLH_AtFAMA_like"/>
    <property type="match status" value="1"/>
</dbReference>
<gene>
    <name evidence="8" type="ORF">MANES_05G015800v8</name>
</gene>
<comment type="caution">
    <text evidence="8">The sequence shown here is derived from an EMBL/GenBank/DDBJ whole genome shotgun (WGS) entry which is preliminary data.</text>
</comment>
<name>A0A2C9VSG3_MANES</name>
<comment type="subcellular location">
    <subcellularLocation>
        <location evidence="1">Nucleus</location>
    </subcellularLocation>
</comment>
<reference evidence="9" key="1">
    <citation type="journal article" date="2016" name="Nat. Biotechnol.">
        <title>Sequencing wild and cultivated cassava and related species reveals extensive interspecific hybridization and genetic diversity.</title>
        <authorList>
            <person name="Bredeson J.V."/>
            <person name="Lyons J.B."/>
            <person name="Prochnik S.E."/>
            <person name="Wu G.A."/>
            <person name="Ha C.M."/>
            <person name="Edsinger-Gonzales E."/>
            <person name="Grimwood J."/>
            <person name="Schmutz J."/>
            <person name="Rabbi I.Y."/>
            <person name="Egesi C."/>
            <person name="Nauluvula P."/>
            <person name="Lebot V."/>
            <person name="Ndunguru J."/>
            <person name="Mkamilo G."/>
            <person name="Bart R.S."/>
            <person name="Setter T.L."/>
            <person name="Gleadow R.M."/>
            <person name="Kulakow P."/>
            <person name="Ferguson M.E."/>
            <person name="Rounsley S."/>
            <person name="Rokhsar D.S."/>
        </authorList>
    </citation>
    <scope>NUCLEOTIDE SEQUENCE [LARGE SCALE GENOMIC DNA]</scope>
    <source>
        <strain evidence="9">cv. AM560-2</strain>
    </source>
</reference>